<evidence type="ECO:0000313" key="1">
    <source>
        <dbReference type="EMBL" id="AXK83555.1"/>
    </source>
</evidence>
<dbReference type="EMBL" id="CP031417">
    <property type="protein sequence ID" value="AXK83555.1"/>
    <property type="molecule type" value="Genomic_DNA"/>
</dbReference>
<sequence length="60" mass="6603">MGAGPVVLRRPRILGVTAPNECLDALRQRLSDGVDVFGDVVSGRPRFCADLTRAIYFDIR</sequence>
<accession>A0A346A308</accession>
<keyword evidence="2" id="KW-1185">Reference proteome</keyword>
<dbReference type="AlphaFoldDB" id="A0A346A308"/>
<name>A0A346A308_9HYPH</name>
<reference evidence="1 2" key="1">
    <citation type="submission" date="2018-07" db="EMBL/GenBank/DDBJ databases">
        <authorList>
            <person name="Quirk P.G."/>
            <person name="Krulwich T.A."/>
        </authorList>
    </citation>
    <scope>NUCLEOTIDE SEQUENCE [LARGE SCALE GENOMIC DNA]</scope>
    <source>
        <strain evidence="1 2">CC-BB4</strain>
    </source>
</reference>
<organism evidence="1 2">
    <name type="scientific">Pseudolabrys taiwanensis</name>
    <dbReference type="NCBI Taxonomy" id="331696"/>
    <lineage>
        <taxon>Bacteria</taxon>
        <taxon>Pseudomonadati</taxon>
        <taxon>Pseudomonadota</taxon>
        <taxon>Alphaproteobacteria</taxon>
        <taxon>Hyphomicrobiales</taxon>
        <taxon>Xanthobacteraceae</taxon>
        <taxon>Pseudolabrys</taxon>
    </lineage>
</organism>
<evidence type="ECO:0000313" key="2">
    <source>
        <dbReference type="Proteomes" id="UP000254889"/>
    </source>
</evidence>
<gene>
    <name evidence="1" type="ORF">DW352_25335</name>
</gene>
<protein>
    <submittedName>
        <fullName evidence="1">Uncharacterized protein</fullName>
    </submittedName>
</protein>
<proteinExistence type="predicted"/>
<dbReference type="Proteomes" id="UP000254889">
    <property type="component" value="Chromosome"/>
</dbReference>
<dbReference type="KEGG" id="ptaw:DW352_25335"/>